<dbReference type="Pfam" id="PF13648">
    <property type="entry name" value="Lipocalin_4"/>
    <property type="match status" value="1"/>
</dbReference>
<dbReference type="InterPro" id="IPR024311">
    <property type="entry name" value="Lipocalin-like"/>
</dbReference>
<proteinExistence type="predicted"/>
<dbReference type="Proteomes" id="UP000004690">
    <property type="component" value="Unassembled WGS sequence"/>
</dbReference>
<name>I3CA72_9FLAO</name>
<feature type="signal peptide" evidence="1">
    <location>
        <begin position="1"/>
        <end position="22"/>
    </location>
</feature>
<evidence type="ECO:0000313" key="3">
    <source>
        <dbReference type="EMBL" id="EIJ40515.1"/>
    </source>
</evidence>
<reference evidence="3 4" key="1">
    <citation type="submission" date="2012-02" db="EMBL/GenBank/DDBJ databases">
        <title>Improved High-Quality Draft genome of Joostella marina DSM 19592.</title>
        <authorList>
            <consortium name="US DOE Joint Genome Institute (JGI-PGF)"/>
            <person name="Lucas S."/>
            <person name="Copeland A."/>
            <person name="Lapidus A."/>
            <person name="Bruce D."/>
            <person name="Goodwin L."/>
            <person name="Pitluck S."/>
            <person name="Peters L."/>
            <person name="Chertkov O."/>
            <person name="Ovchinnikova G."/>
            <person name="Kyrpides N."/>
            <person name="Mavromatis K."/>
            <person name="Detter J.C."/>
            <person name="Han C."/>
            <person name="Land M."/>
            <person name="Hauser L."/>
            <person name="Markowitz V."/>
            <person name="Cheng J.-F."/>
            <person name="Hugenholtz P."/>
            <person name="Woyke T."/>
            <person name="Wu D."/>
            <person name="Tindall B."/>
            <person name="Brambilla E."/>
            <person name="Klenk H.-P."/>
            <person name="Eisen J.A."/>
        </authorList>
    </citation>
    <scope>NUCLEOTIDE SEQUENCE [LARGE SCALE GENOMIC DNA]</scope>
    <source>
        <strain evidence="3 4">DSM 19592</strain>
    </source>
</reference>
<dbReference type="STRING" id="926559.JoomaDRAFT_3577"/>
<dbReference type="HOGENOM" id="CLU_123905_1_0_10"/>
<dbReference type="RefSeq" id="WP_008614865.1">
    <property type="nucleotide sequence ID" value="NZ_JH651379.1"/>
</dbReference>
<evidence type="ECO:0000313" key="4">
    <source>
        <dbReference type="Proteomes" id="UP000004690"/>
    </source>
</evidence>
<feature type="domain" description="Lipocalin-like" evidence="2">
    <location>
        <begin position="32"/>
        <end position="141"/>
    </location>
</feature>
<evidence type="ECO:0000259" key="2">
    <source>
        <dbReference type="Pfam" id="PF13648"/>
    </source>
</evidence>
<accession>I3CA72</accession>
<dbReference type="AlphaFoldDB" id="I3CA72"/>
<gene>
    <name evidence="3" type="ORF">JoomaDRAFT_3577</name>
</gene>
<feature type="chain" id="PRO_5003669012" description="Lipocalin-like domain-containing protein" evidence="1">
    <location>
        <begin position="23"/>
        <end position="165"/>
    </location>
</feature>
<dbReference type="eggNOG" id="ENOG502ZSBD">
    <property type="taxonomic scope" value="Bacteria"/>
</dbReference>
<organism evidence="3 4">
    <name type="scientific">Galbibacter orientalis DSM 19592</name>
    <dbReference type="NCBI Taxonomy" id="926559"/>
    <lineage>
        <taxon>Bacteria</taxon>
        <taxon>Pseudomonadati</taxon>
        <taxon>Bacteroidota</taxon>
        <taxon>Flavobacteriia</taxon>
        <taxon>Flavobacteriales</taxon>
        <taxon>Flavobacteriaceae</taxon>
        <taxon>Galbibacter</taxon>
    </lineage>
</organism>
<keyword evidence="4" id="KW-1185">Reference proteome</keyword>
<sequence length="165" mass="18679">MKNKAYILILMVSLVLTSCGLSKENKDNRKTLDGTWKLTNIDYQNNEGYFKSILFNDVSAKCFRGSEWFFRSNNSTGYYNILDGGECSPGQRNIRWSIQDDANGTPNRFQFKFIDEKKNDISGGYGYVFQINSLSPQQMVISADASVGAETVTVVYQFTKIASLR</sequence>
<dbReference type="PROSITE" id="PS51257">
    <property type="entry name" value="PROKAR_LIPOPROTEIN"/>
    <property type="match status" value="1"/>
</dbReference>
<evidence type="ECO:0000256" key="1">
    <source>
        <dbReference type="SAM" id="SignalP"/>
    </source>
</evidence>
<keyword evidence="1" id="KW-0732">Signal</keyword>
<dbReference type="EMBL" id="JH651379">
    <property type="protein sequence ID" value="EIJ40515.1"/>
    <property type="molecule type" value="Genomic_DNA"/>
</dbReference>
<protein>
    <recommendedName>
        <fullName evidence="2">Lipocalin-like domain-containing protein</fullName>
    </recommendedName>
</protein>
<dbReference type="OrthoDB" id="1121756at2"/>